<evidence type="ECO:0000259" key="12">
    <source>
        <dbReference type="Pfam" id="PF25944"/>
    </source>
</evidence>
<dbReference type="InterPro" id="IPR018485">
    <property type="entry name" value="FGGY_C"/>
</dbReference>
<dbReference type="EMBL" id="RBSQ01000262">
    <property type="protein sequence ID" value="RMS61734.1"/>
    <property type="molecule type" value="Genomic_DNA"/>
</dbReference>
<comment type="caution">
    <text evidence="14">The sequence shown here is derived from an EMBL/GenBank/DDBJ whole genome shotgun (WGS) entry which is preliminary data.</text>
</comment>
<proteinExistence type="inferred from homology"/>
<dbReference type="InterPro" id="IPR018484">
    <property type="entry name" value="FGGY_N"/>
</dbReference>
<dbReference type="InterPro" id="IPR006143">
    <property type="entry name" value="RND_pump_MFP"/>
</dbReference>
<comment type="similarity">
    <text evidence="2">Belongs to the membrane fusion protein (MFP) (TC 8.A.1) family.</text>
</comment>
<feature type="domain" description="Multidrug resistance protein MdtA-like barrel-sandwich hybrid" evidence="11">
    <location>
        <begin position="293"/>
        <end position="341"/>
    </location>
</feature>
<keyword evidence="8" id="KW-0732">Signal</keyword>
<evidence type="ECO:0000259" key="11">
    <source>
        <dbReference type="Pfam" id="PF25917"/>
    </source>
</evidence>
<dbReference type="AlphaFoldDB" id="A0A3M5EJ87"/>
<dbReference type="Pfam" id="PF25944">
    <property type="entry name" value="Beta-barrel_RND"/>
    <property type="match status" value="1"/>
</dbReference>
<dbReference type="Gene3D" id="2.40.30.170">
    <property type="match status" value="1"/>
</dbReference>
<dbReference type="GO" id="GO:0016301">
    <property type="term" value="F:kinase activity"/>
    <property type="evidence" value="ECO:0007669"/>
    <property type="project" value="UniProtKB-KW"/>
</dbReference>
<dbReference type="Gene3D" id="3.30.420.40">
    <property type="match status" value="2"/>
</dbReference>
<dbReference type="PANTHER" id="PTHR30158">
    <property type="entry name" value="ACRA/E-RELATED COMPONENT OF DRUG EFFLUX TRANSPORTER"/>
    <property type="match status" value="1"/>
</dbReference>
<dbReference type="PANTHER" id="PTHR30158:SF26">
    <property type="entry name" value="RESISTANCE-NODULATION-CELL DIVISION (RND) MULTIDRUG EFFLUX MEMBRANE FUSION PROTEIN MEXE"/>
    <property type="match status" value="1"/>
</dbReference>
<feature type="domain" description="Carbohydrate kinase FGGY N-terminal" evidence="9">
    <location>
        <begin position="52"/>
        <end position="119"/>
    </location>
</feature>
<dbReference type="GO" id="GO:0016773">
    <property type="term" value="F:phosphotransferase activity, alcohol group as acceptor"/>
    <property type="evidence" value="ECO:0007669"/>
    <property type="project" value="InterPro"/>
</dbReference>
<feature type="domain" description="Multidrug resistance protein MdtA-like beta-barrel" evidence="12">
    <location>
        <begin position="381"/>
        <end position="433"/>
    </location>
</feature>
<dbReference type="InterPro" id="IPR058627">
    <property type="entry name" value="MdtA-like_C"/>
</dbReference>
<dbReference type="InterPro" id="IPR058625">
    <property type="entry name" value="MdtA-like_BSH"/>
</dbReference>
<dbReference type="PROSITE" id="PS51257">
    <property type="entry name" value="PROKAR_LIPOPROTEIN"/>
    <property type="match status" value="1"/>
</dbReference>
<dbReference type="GO" id="GO:0022857">
    <property type="term" value="F:transmembrane transporter activity"/>
    <property type="evidence" value="ECO:0007669"/>
    <property type="project" value="InterPro"/>
</dbReference>
<dbReference type="Pfam" id="PF00370">
    <property type="entry name" value="FGGY_N"/>
    <property type="match status" value="1"/>
</dbReference>
<evidence type="ECO:0000259" key="10">
    <source>
        <dbReference type="Pfam" id="PF02782"/>
    </source>
</evidence>
<evidence type="ECO:0000256" key="1">
    <source>
        <dbReference type="ARBA" id="ARBA00004519"/>
    </source>
</evidence>
<dbReference type="SUPFAM" id="SSF111369">
    <property type="entry name" value="HlyD-like secretion proteins"/>
    <property type="match status" value="1"/>
</dbReference>
<protein>
    <submittedName>
        <fullName evidence="14">Uncharacterized protein</fullName>
    </submittedName>
</protein>
<dbReference type="FunFam" id="2.40.420.20:FF:000001">
    <property type="entry name" value="Efflux RND transporter periplasmic adaptor subunit"/>
    <property type="match status" value="1"/>
</dbReference>
<dbReference type="GO" id="GO:0005886">
    <property type="term" value="C:plasma membrane"/>
    <property type="evidence" value="ECO:0007669"/>
    <property type="project" value="UniProtKB-SubCell"/>
</dbReference>
<feature type="domain" description="Multidrug resistance protein MdtA-like C-terminal permuted SH3" evidence="13">
    <location>
        <begin position="443"/>
        <end position="501"/>
    </location>
</feature>
<dbReference type="GO" id="GO:0005975">
    <property type="term" value="P:carbohydrate metabolic process"/>
    <property type="evidence" value="ECO:0007669"/>
    <property type="project" value="InterPro"/>
</dbReference>
<dbReference type="InterPro" id="IPR043129">
    <property type="entry name" value="ATPase_NBD"/>
</dbReference>
<feature type="region of interest" description="Disordered" evidence="7">
    <location>
        <begin position="528"/>
        <end position="553"/>
    </location>
</feature>
<keyword evidence="3 6" id="KW-0808">Transferase</keyword>
<evidence type="ECO:0000259" key="9">
    <source>
        <dbReference type="Pfam" id="PF00370"/>
    </source>
</evidence>
<feature type="signal peptide" evidence="8">
    <location>
        <begin position="1"/>
        <end position="21"/>
    </location>
</feature>
<dbReference type="Pfam" id="PF25967">
    <property type="entry name" value="RND-MFP_C"/>
    <property type="match status" value="1"/>
</dbReference>
<dbReference type="Gene3D" id="2.40.420.20">
    <property type="match status" value="1"/>
</dbReference>
<dbReference type="Gene3D" id="2.40.50.100">
    <property type="match status" value="1"/>
</dbReference>
<evidence type="ECO:0000259" key="13">
    <source>
        <dbReference type="Pfam" id="PF25967"/>
    </source>
</evidence>
<gene>
    <name evidence="14" type="ORF">ALP65_01774</name>
</gene>
<evidence type="ECO:0000256" key="2">
    <source>
        <dbReference type="ARBA" id="ARBA00009477"/>
    </source>
</evidence>
<feature type="domain" description="Carbohydrate kinase FGGY C-terminal" evidence="10">
    <location>
        <begin position="130"/>
        <end position="268"/>
    </location>
</feature>
<evidence type="ECO:0000256" key="5">
    <source>
        <dbReference type="ARBA" id="ARBA00023054"/>
    </source>
</evidence>
<dbReference type="FunFam" id="2.40.30.170:FF:000011">
    <property type="entry name" value="Efflux RND transporter periplasmic adaptor subunit"/>
    <property type="match status" value="1"/>
</dbReference>
<name>A0A3M5EJ87_PSEAI</name>
<comment type="similarity">
    <text evidence="6">Belongs to the FGGY kinase family.</text>
</comment>
<evidence type="ECO:0000313" key="14">
    <source>
        <dbReference type="EMBL" id="RMS61734.1"/>
    </source>
</evidence>
<evidence type="ECO:0000256" key="8">
    <source>
        <dbReference type="SAM" id="SignalP"/>
    </source>
</evidence>
<dbReference type="InterPro" id="IPR018483">
    <property type="entry name" value="Carb_kinase_FGGY_CS"/>
</dbReference>
<comment type="subcellular location">
    <subcellularLocation>
        <location evidence="1">Cell inner membrane</location>
        <topology evidence="1">Lipid-anchor</topology>
    </subcellularLocation>
</comment>
<evidence type="ECO:0000256" key="3">
    <source>
        <dbReference type="ARBA" id="ARBA00022679"/>
    </source>
</evidence>
<dbReference type="GO" id="GO:0046677">
    <property type="term" value="P:response to antibiotic"/>
    <property type="evidence" value="ECO:0007669"/>
    <property type="project" value="TreeGrafter"/>
</dbReference>
<dbReference type="Proteomes" id="UP000270834">
    <property type="component" value="Unassembled WGS sequence"/>
</dbReference>
<evidence type="ECO:0000313" key="15">
    <source>
        <dbReference type="Proteomes" id="UP000270834"/>
    </source>
</evidence>
<feature type="chain" id="PRO_5018272005" evidence="8">
    <location>
        <begin position="22"/>
        <end position="553"/>
    </location>
</feature>
<dbReference type="Pfam" id="PF25917">
    <property type="entry name" value="BSH_RND"/>
    <property type="match status" value="1"/>
</dbReference>
<evidence type="ECO:0000256" key="4">
    <source>
        <dbReference type="ARBA" id="ARBA00022777"/>
    </source>
</evidence>
<dbReference type="InterPro" id="IPR058626">
    <property type="entry name" value="MdtA-like_b-barrel"/>
</dbReference>
<dbReference type="Pfam" id="PF02782">
    <property type="entry name" value="FGGY_C"/>
    <property type="match status" value="1"/>
</dbReference>
<sequence>MRRWLLTLPFLLLAGCAGLHAPSRDVEEAASPSVARDPADPQDCLARSDCTTKTSRTLLFNIHSQDWDEELLALFEIPRSLLPEVLDCAAEFGVSEPSLLGAAIPVLGMAGDQQAALIGQACFQPGMVKSTYGTGCFLLMHTGDKAVKSTHGLLTTIACGPRGEVGYALEGAVFNGGSTVQWLRDELKVINDSFDSEYFATKVKDSNGVYLVPAFTGLGAPYWDPYARGAVFGLTRGVKADHLIRATLESIAYQTRDVLDAMQRDAGERLRASNAISAELADARTTAAQEAKAAVAATQAQLDAARLNLSFTRITAPIDGRVSRAEVTAGNLVNSGETLLTTLVSTDKVYAYFDADERVFLKYVELARQAGRDTRSESPVYLGLSSEDGNPHLGRLDFLDNQVNPRTGTIRGRAVFDNAKGEFTPGLYVRLKLVGSKTYAATLIKDEAVGTDLGKKFVLVLDGDNKTVYRTVEMGPKLEGLRIVRSGLSKGDRIVVNGLQRVRPGMQVDPQKVEMASADTLATLARLRQSVGDSEPPKVAASKDNATRNEPRG</sequence>
<organism evidence="14 15">
    <name type="scientific">Pseudomonas aeruginosa</name>
    <dbReference type="NCBI Taxonomy" id="287"/>
    <lineage>
        <taxon>Bacteria</taxon>
        <taxon>Pseudomonadati</taxon>
        <taxon>Pseudomonadota</taxon>
        <taxon>Gammaproteobacteria</taxon>
        <taxon>Pseudomonadales</taxon>
        <taxon>Pseudomonadaceae</taxon>
        <taxon>Pseudomonas</taxon>
    </lineage>
</organism>
<reference evidence="14 15" key="1">
    <citation type="submission" date="2018-08" db="EMBL/GenBank/DDBJ databases">
        <title>Recombination of ecologically and evolutionarily significant loci maintains genetic cohesion in the Pseudomonas syringae species complex.</title>
        <authorList>
            <person name="Dillon M."/>
            <person name="Thakur S."/>
            <person name="Almeida R.N.D."/>
            <person name="Weir B.S."/>
            <person name="Guttman D.S."/>
        </authorList>
    </citation>
    <scope>NUCLEOTIDE SEQUENCE [LARGE SCALE GENOMIC DNA]</scope>
    <source>
        <strain evidence="14 15">ICMP 7846</strain>
    </source>
</reference>
<accession>A0A3M5EJ87</accession>
<evidence type="ECO:0000256" key="6">
    <source>
        <dbReference type="RuleBase" id="RU003733"/>
    </source>
</evidence>
<dbReference type="SUPFAM" id="SSF53067">
    <property type="entry name" value="Actin-like ATPase domain"/>
    <property type="match status" value="2"/>
</dbReference>
<keyword evidence="5" id="KW-0175">Coiled coil</keyword>
<dbReference type="NCBIfam" id="TIGR01730">
    <property type="entry name" value="RND_mfp"/>
    <property type="match status" value="1"/>
</dbReference>
<keyword evidence="4 6" id="KW-0418">Kinase</keyword>
<dbReference type="PROSITE" id="PS00445">
    <property type="entry name" value="FGGY_KINASES_2"/>
    <property type="match status" value="1"/>
</dbReference>
<evidence type="ECO:0000256" key="7">
    <source>
        <dbReference type="SAM" id="MobiDB-lite"/>
    </source>
</evidence>